<comment type="caution">
    <text evidence="2">The sequence shown here is derived from an EMBL/GenBank/DDBJ whole genome shotgun (WGS) entry which is preliminary data.</text>
</comment>
<protein>
    <submittedName>
        <fullName evidence="2">Plasmid stabilization system protein ParE</fullName>
    </submittedName>
</protein>
<name>A0A2S4MNX1_9BURK</name>
<dbReference type="AlphaFoldDB" id="A0A2S4MNX1"/>
<keyword evidence="1" id="KW-1277">Toxin-antitoxin system</keyword>
<evidence type="ECO:0000313" key="3">
    <source>
        <dbReference type="Proteomes" id="UP000237381"/>
    </source>
</evidence>
<reference evidence="2 3" key="1">
    <citation type="submission" date="2018-01" db="EMBL/GenBank/DDBJ databases">
        <title>Genomic Encyclopedia of Type Strains, Phase III (KMG-III): the genomes of soil and plant-associated and newly described type strains.</title>
        <authorList>
            <person name="Whitman W."/>
        </authorList>
    </citation>
    <scope>NUCLEOTIDE SEQUENCE [LARGE SCALE GENOMIC DNA]</scope>
    <source>
        <strain evidence="2 3">JCM 18070</strain>
    </source>
</reference>
<dbReference type="OrthoDB" id="9798046at2"/>
<dbReference type="Gene3D" id="3.30.2310.20">
    <property type="entry name" value="RelE-like"/>
    <property type="match status" value="1"/>
</dbReference>
<accession>A0A2S4MNX1</accession>
<dbReference type="InterPro" id="IPR007712">
    <property type="entry name" value="RelE/ParE_toxin"/>
</dbReference>
<dbReference type="Pfam" id="PF05016">
    <property type="entry name" value="ParE_toxin"/>
    <property type="match status" value="1"/>
</dbReference>
<organism evidence="2 3">
    <name type="scientific">Paraburkholderia eburnea</name>
    <dbReference type="NCBI Taxonomy" id="1189126"/>
    <lineage>
        <taxon>Bacteria</taxon>
        <taxon>Pseudomonadati</taxon>
        <taxon>Pseudomonadota</taxon>
        <taxon>Betaproteobacteria</taxon>
        <taxon>Burkholderiales</taxon>
        <taxon>Burkholderiaceae</taxon>
        <taxon>Paraburkholderia</taxon>
    </lineage>
</organism>
<dbReference type="InterPro" id="IPR035093">
    <property type="entry name" value="RelE/ParE_toxin_dom_sf"/>
</dbReference>
<gene>
    <name evidence="2" type="ORF">B0G62_101443</name>
</gene>
<sequence length="106" mass="12356">MKAVFLPAARADLHNVRRYVIDRFGGETWRETFARIQRDVAQLEAFPLSGQIPAELLEIGAPHYRQVVSGMNRIIYEIDDPMIYIHLIVDTRRNLKDVLEKRLLQP</sequence>
<dbReference type="RefSeq" id="WP_103702082.1">
    <property type="nucleotide sequence ID" value="NZ_PQGA01000001.1"/>
</dbReference>
<dbReference type="Proteomes" id="UP000237381">
    <property type="component" value="Unassembled WGS sequence"/>
</dbReference>
<evidence type="ECO:0000256" key="1">
    <source>
        <dbReference type="ARBA" id="ARBA00022649"/>
    </source>
</evidence>
<keyword evidence="3" id="KW-1185">Reference proteome</keyword>
<proteinExistence type="predicted"/>
<dbReference type="EMBL" id="PQGA01000001">
    <property type="protein sequence ID" value="POR56047.1"/>
    <property type="molecule type" value="Genomic_DNA"/>
</dbReference>
<evidence type="ECO:0000313" key="2">
    <source>
        <dbReference type="EMBL" id="POR56047.1"/>
    </source>
</evidence>